<dbReference type="OrthoDB" id="4174719at2"/>
<dbReference type="SUPFAM" id="SSF55068">
    <property type="entry name" value="Peptide methionine sulfoxide reductase"/>
    <property type="match status" value="1"/>
</dbReference>
<dbReference type="RefSeq" id="WP_132114171.1">
    <property type="nucleotide sequence ID" value="NZ_SMJU01000001.1"/>
</dbReference>
<name>A0A4R4KQK5_9BACT</name>
<dbReference type="InterPro" id="IPR036509">
    <property type="entry name" value="Met_Sox_Rdtase_MsrA_sf"/>
</dbReference>
<proteinExistence type="inferred from homology"/>
<dbReference type="PANTHER" id="PTHR43774">
    <property type="entry name" value="PEPTIDE METHIONINE SULFOXIDE REDUCTASE"/>
    <property type="match status" value="1"/>
</dbReference>
<evidence type="ECO:0000256" key="4">
    <source>
        <dbReference type="HAMAP-Rule" id="MF_01401"/>
    </source>
</evidence>
<reference evidence="6 7" key="1">
    <citation type="submission" date="2019-02" db="EMBL/GenBank/DDBJ databases">
        <title>Arundinibacter roseus gen. nov., sp. nov., a new member of the family Cytophagaceae.</title>
        <authorList>
            <person name="Szuroczki S."/>
            <person name="Khayer B."/>
            <person name="Sproer C."/>
            <person name="Toumi M."/>
            <person name="Szabo A."/>
            <person name="Felfoldi T."/>
            <person name="Schumann P."/>
            <person name="Toth E."/>
        </authorList>
    </citation>
    <scope>NUCLEOTIDE SEQUENCE [LARGE SCALE GENOMIC DNA]</scope>
    <source>
        <strain evidence="6 7">DMA-k-7a</strain>
    </source>
</reference>
<dbReference type="EC" id="1.8.4.11" evidence="4"/>
<keyword evidence="7" id="KW-1185">Reference proteome</keyword>
<dbReference type="Proteomes" id="UP000295706">
    <property type="component" value="Unassembled WGS sequence"/>
</dbReference>
<comment type="caution">
    <text evidence="6">The sequence shown here is derived from an EMBL/GenBank/DDBJ whole genome shotgun (WGS) entry which is preliminary data.</text>
</comment>
<keyword evidence="1 4" id="KW-0560">Oxidoreductase</keyword>
<organism evidence="6 7">
    <name type="scientific">Arundinibacter roseus</name>
    <dbReference type="NCBI Taxonomy" id="2070510"/>
    <lineage>
        <taxon>Bacteria</taxon>
        <taxon>Pseudomonadati</taxon>
        <taxon>Bacteroidota</taxon>
        <taxon>Cytophagia</taxon>
        <taxon>Cytophagales</taxon>
        <taxon>Spirosomataceae</taxon>
        <taxon>Arundinibacter</taxon>
    </lineage>
</organism>
<dbReference type="Gene3D" id="3.30.1060.10">
    <property type="entry name" value="Peptide methionine sulphoxide reductase MsrA"/>
    <property type="match status" value="1"/>
</dbReference>
<dbReference type="GO" id="GO:0033744">
    <property type="term" value="F:L-methionine:thioredoxin-disulfide S-oxidoreductase activity"/>
    <property type="evidence" value="ECO:0007669"/>
    <property type="project" value="RHEA"/>
</dbReference>
<evidence type="ECO:0000259" key="5">
    <source>
        <dbReference type="Pfam" id="PF01625"/>
    </source>
</evidence>
<dbReference type="NCBIfam" id="TIGR00401">
    <property type="entry name" value="msrA"/>
    <property type="match status" value="1"/>
</dbReference>
<evidence type="ECO:0000313" key="6">
    <source>
        <dbReference type="EMBL" id="TDB69256.1"/>
    </source>
</evidence>
<evidence type="ECO:0000256" key="3">
    <source>
        <dbReference type="ARBA" id="ARBA00048782"/>
    </source>
</evidence>
<comment type="function">
    <text evidence="4">Has an important function as a repair enzyme for proteins that have been inactivated by oxidation. Catalyzes the reversible oxidation-reduction of methionine sulfoxide in proteins to methionine.</text>
</comment>
<sequence length="193" mass="21632">MMTNQATNVADGMAIATFGTGCFWCTEAVFETMEGVADVVSGYAGGEKPNPSYKEVCTGTTGHAECVQITYDPAKVTYTELLEAFFRSHDPTTLNRQGNDVGTQYRSVIFYHSDEQRALAEAARTELNKSGAYPRPIVTEITPEEPFFVAEEYHQDYFARNPDQGYCAYVIAPKLDKFKKVFKEKLKKEYVNP</sequence>
<feature type="domain" description="Peptide methionine sulphoxide reductase MsrA" evidence="5">
    <location>
        <begin position="16"/>
        <end position="167"/>
    </location>
</feature>
<evidence type="ECO:0000256" key="1">
    <source>
        <dbReference type="ARBA" id="ARBA00023002"/>
    </source>
</evidence>
<dbReference type="Pfam" id="PF01625">
    <property type="entry name" value="PMSR"/>
    <property type="match status" value="1"/>
</dbReference>
<gene>
    <name evidence="4 6" type="primary">msrA</name>
    <name evidence="6" type="ORF">EZE20_01310</name>
</gene>
<comment type="catalytic activity">
    <reaction evidence="3 4">
        <text>[thioredoxin]-disulfide + L-methionine + H2O = L-methionine (S)-S-oxide + [thioredoxin]-dithiol</text>
        <dbReference type="Rhea" id="RHEA:19993"/>
        <dbReference type="Rhea" id="RHEA-COMP:10698"/>
        <dbReference type="Rhea" id="RHEA-COMP:10700"/>
        <dbReference type="ChEBI" id="CHEBI:15377"/>
        <dbReference type="ChEBI" id="CHEBI:29950"/>
        <dbReference type="ChEBI" id="CHEBI:50058"/>
        <dbReference type="ChEBI" id="CHEBI:57844"/>
        <dbReference type="ChEBI" id="CHEBI:58772"/>
        <dbReference type="EC" id="1.8.4.11"/>
    </reaction>
</comment>
<comment type="similarity">
    <text evidence="4">Belongs to the MsrA Met sulfoxide reductase family.</text>
</comment>
<comment type="catalytic activity">
    <reaction evidence="2 4">
        <text>L-methionyl-[protein] + [thioredoxin]-disulfide + H2O = L-methionyl-(S)-S-oxide-[protein] + [thioredoxin]-dithiol</text>
        <dbReference type="Rhea" id="RHEA:14217"/>
        <dbReference type="Rhea" id="RHEA-COMP:10698"/>
        <dbReference type="Rhea" id="RHEA-COMP:10700"/>
        <dbReference type="Rhea" id="RHEA-COMP:12313"/>
        <dbReference type="Rhea" id="RHEA-COMP:12315"/>
        <dbReference type="ChEBI" id="CHEBI:15377"/>
        <dbReference type="ChEBI" id="CHEBI:16044"/>
        <dbReference type="ChEBI" id="CHEBI:29950"/>
        <dbReference type="ChEBI" id="CHEBI:44120"/>
        <dbReference type="ChEBI" id="CHEBI:50058"/>
        <dbReference type="EC" id="1.8.4.11"/>
    </reaction>
</comment>
<dbReference type="GO" id="GO:0008113">
    <property type="term" value="F:peptide-methionine (S)-S-oxide reductase activity"/>
    <property type="evidence" value="ECO:0007669"/>
    <property type="project" value="UniProtKB-UniRule"/>
</dbReference>
<dbReference type="AlphaFoldDB" id="A0A4R4KQK5"/>
<dbReference type="PANTHER" id="PTHR43774:SF1">
    <property type="entry name" value="PEPTIDE METHIONINE SULFOXIDE REDUCTASE MSRA 2"/>
    <property type="match status" value="1"/>
</dbReference>
<evidence type="ECO:0000313" key="7">
    <source>
        <dbReference type="Proteomes" id="UP000295706"/>
    </source>
</evidence>
<feature type="active site" evidence="4">
    <location>
        <position position="22"/>
    </location>
</feature>
<protein>
    <recommendedName>
        <fullName evidence="4">Peptide methionine sulfoxide reductase MsrA</fullName>
        <shortName evidence="4">Protein-methionine-S-oxide reductase</shortName>
        <ecNumber evidence="4">1.8.4.11</ecNumber>
    </recommendedName>
    <alternativeName>
        <fullName evidence="4">Peptide-methionine (S)-S-oxide reductase</fullName>
        <shortName evidence="4">Peptide Met(O) reductase</shortName>
    </alternativeName>
</protein>
<dbReference type="EMBL" id="SMJU01000001">
    <property type="protein sequence ID" value="TDB69256.1"/>
    <property type="molecule type" value="Genomic_DNA"/>
</dbReference>
<dbReference type="InterPro" id="IPR002569">
    <property type="entry name" value="Met_Sox_Rdtase_MsrA_dom"/>
</dbReference>
<dbReference type="HAMAP" id="MF_01401">
    <property type="entry name" value="MsrA"/>
    <property type="match status" value="1"/>
</dbReference>
<accession>A0A4R4KQK5</accession>
<evidence type="ECO:0000256" key="2">
    <source>
        <dbReference type="ARBA" id="ARBA00047806"/>
    </source>
</evidence>